<reference evidence="1" key="1">
    <citation type="journal article" date="2020" name="Nature">
        <title>Giant virus diversity and host interactions through global metagenomics.</title>
        <authorList>
            <person name="Schulz F."/>
            <person name="Roux S."/>
            <person name="Paez-Espino D."/>
            <person name="Jungbluth S."/>
            <person name="Walsh D.A."/>
            <person name="Denef V.J."/>
            <person name="McMahon K.D."/>
            <person name="Konstantinidis K.T."/>
            <person name="Eloe-Fadrosh E.A."/>
            <person name="Kyrpides N.C."/>
            <person name="Woyke T."/>
        </authorList>
    </citation>
    <scope>NUCLEOTIDE SEQUENCE</scope>
    <source>
        <strain evidence="1">GVMAG-M-3300020727-4</strain>
    </source>
</reference>
<name>A0A6C0CE91_9ZZZZ</name>
<protein>
    <submittedName>
        <fullName evidence="1">Uncharacterized protein</fullName>
    </submittedName>
</protein>
<evidence type="ECO:0000313" key="1">
    <source>
        <dbReference type="EMBL" id="QHT02888.1"/>
    </source>
</evidence>
<dbReference type="EMBL" id="MN739403">
    <property type="protein sequence ID" value="QHT02888.1"/>
    <property type="molecule type" value="Genomic_DNA"/>
</dbReference>
<sequence length="45" mass="4911">MASNVQILLSGLRTEFNTLNTGKVKLSDFYTDNSLKLTSGQPPPL</sequence>
<proteinExistence type="predicted"/>
<accession>A0A6C0CE91</accession>
<dbReference type="AlphaFoldDB" id="A0A6C0CE91"/>
<organism evidence="1">
    <name type="scientific">viral metagenome</name>
    <dbReference type="NCBI Taxonomy" id="1070528"/>
    <lineage>
        <taxon>unclassified sequences</taxon>
        <taxon>metagenomes</taxon>
        <taxon>organismal metagenomes</taxon>
    </lineage>
</organism>